<sequence length="665" mass="74549">MRIRLRGVTKESSSLPVVGKLPYNKFYGEKNLILKIVVGLDNLFLDFPLGIPNIKPIWRTKVTDVRKNATSRTQRASSGLLSNSNGYQNYAAQKPYYTRPEDFKIPDYRTVKSNLLNGFQSNFQPNVFNQNNRYLQQQFVPDQKYFQPQFIPTNWHPSNQAPFYPQNNGFPNQNNIRNQWYIPPNALPYWEGAGPIPPQGAYGPTTSTKEPMKPSVNPENYEGTIPMQPSVNPEMVTTVSQNNHLTKLISEQPQHELYNPSTEVSAGFPSTFTSVMPTIFATQNNPFATSSTLSQTTSENTKTNIFLKEASTTPYLESFNEGYYSSETSQTHPHPIIALETTFKPEITSESNTMPRISTIASDFKEYLEEDSAKTAIITEPNTLTPQKSNTFYYPRPATSQPEVTSESNTMPKISTIASDFKEYLEEDSVKTAIITEPNTLTPQKSNTFYYPRPATSQVYQPPGQRPDEFTQHIDVNFIKPNRTCIWPTCGIDADKVSIYKPENGNGSRGPTLLISNVVKEIPGTYDLDKSTSIEPIHLEIPSGPHVFMPPQNFPAPSTQTQVPPSEVTLEITTGAGYSPTAKTIATSSSEIYSSFSSSSPHPTTSFQTTSAFPNTLPHFESTNTITELTTDANYRSVEAIHIFYSAKRSESHHIENVRTIVVYF</sequence>
<reference evidence="3" key="2">
    <citation type="journal article" date="2016" name="Sci. Rep.">
        <title>Dictyocaulus viviparus genome, variome and transcriptome elucidate lungworm biology and support future intervention.</title>
        <authorList>
            <person name="McNulty S.N."/>
            <person name="Strube C."/>
            <person name="Rosa B.A."/>
            <person name="Martin J.C."/>
            <person name="Tyagi R."/>
            <person name="Choi Y.J."/>
            <person name="Wang Q."/>
            <person name="Hallsworth Pepin K."/>
            <person name="Zhang X."/>
            <person name="Ozersky P."/>
            <person name="Wilson R.K."/>
            <person name="Sternberg P.W."/>
            <person name="Gasser R.B."/>
            <person name="Mitreva M."/>
        </authorList>
    </citation>
    <scope>NUCLEOTIDE SEQUENCE [LARGE SCALE GENOMIC DNA]</scope>
    <source>
        <strain evidence="3">HannoverDv2000</strain>
    </source>
</reference>
<feature type="region of interest" description="Disordered" evidence="1">
    <location>
        <begin position="593"/>
        <end position="612"/>
    </location>
</feature>
<evidence type="ECO:0000313" key="2">
    <source>
        <dbReference type="EMBL" id="KJH43931.1"/>
    </source>
</evidence>
<evidence type="ECO:0000313" key="3">
    <source>
        <dbReference type="Proteomes" id="UP000053766"/>
    </source>
</evidence>
<organism evidence="2 3">
    <name type="scientific">Dictyocaulus viviparus</name>
    <name type="common">Bovine lungworm</name>
    <dbReference type="NCBI Taxonomy" id="29172"/>
    <lineage>
        <taxon>Eukaryota</taxon>
        <taxon>Metazoa</taxon>
        <taxon>Ecdysozoa</taxon>
        <taxon>Nematoda</taxon>
        <taxon>Chromadorea</taxon>
        <taxon>Rhabditida</taxon>
        <taxon>Rhabditina</taxon>
        <taxon>Rhabditomorpha</taxon>
        <taxon>Strongyloidea</taxon>
        <taxon>Metastrongylidae</taxon>
        <taxon>Dictyocaulus</taxon>
    </lineage>
</organism>
<accession>A0A0D8XNH7</accession>
<dbReference type="Proteomes" id="UP000053766">
    <property type="component" value="Unassembled WGS sequence"/>
</dbReference>
<feature type="compositionally biased region" description="Low complexity" evidence="1">
    <location>
        <begin position="593"/>
        <end position="611"/>
    </location>
</feature>
<name>A0A0D8XNH7_DICVI</name>
<dbReference type="AlphaFoldDB" id="A0A0D8XNH7"/>
<dbReference type="STRING" id="29172.A0A0D8XNH7"/>
<dbReference type="EMBL" id="KN716515">
    <property type="protein sequence ID" value="KJH43931.1"/>
    <property type="molecule type" value="Genomic_DNA"/>
</dbReference>
<reference evidence="2 3" key="1">
    <citation type="submission" date="2013-11" db="EMBL/GenBank/DDBJ databases">
        <title>Draft genome of the bovine lungworm Dictyocaulus viviparus.</title>
        <authorList>
            <person name="Mitreva M."/>
        </authorList>
    </citation>
    <scope>NUCLEOTIDE SEQUENCE [LARGE SCALE GENOMIC DNA]</scope>
    <source>
        <strain evidence="2 3">HannoverDv2000</strain>
    </source>
</reference>
<protein>
    <submittedName>
        <fullName evidence="2">Uncharacterized protein</fullName>
    </submittedName>
</protein>
<evidence type="ECO:0000256" key="1">
    <source>
        <dbReference type="SAM" id="MobiDB-lite"/>
    </source>
</evidence>
<gene>
    <name evidence="2" type="ORF">DICVIV_10067</name>
</gene>
<proteinExistence type="predicted"/>
<dbReference type="OrthoDB" id="5872660at2759"/>
<keyword evidence="3" id="KW-1185">Reference proteome</keyword>